<dbReference type="Proteomes" id="UP001143330">
    <property type="component" value="Unassembled WGS sequence"/>
</dbReference>
<evidence type="ECO:0000256" key="5">
    <source>
        <dbReference type="ARBA" id="ARBA00022856"/>
    </source>
</evidence>
<feature type="transmembrane region" description="Helical" evidence="9">
    <location>
        <begin position="251"/>
        <end position="272"/>
    </location>
</feature>
<evidence type="ECO:0000313" key="11">
    <source>
        <dbReference type="EMBL" id="GLK83796.1"/>
    </source>
</evidence>
<keyword evidence="8 9" id="KW-0472">Membrane</keyword>
<dbReference type="Pfam" id="PF12911">
    <property type="entry name" value="OppC_N"/>
    <property type="match status" value="1"/>
</dbReference>
<protein>
    <submittedName>
        <fullName evidence="11">ABC transporter permease</fullName>
    </submittedName>
</protein>
<dbReference type="Gene3D" id="1.10.3720.10">
    <property type="entry name" value="MetI-like"/>
    <property type="match status" value="1"/>
</dbReference>
<dbReference type="InterPro" id="IPR035906">
    <property type="entry name" value="MetI-like_sf"/>
</dbReference>
<gene>
    <name evidence="11" type="ORF">GCM10017653_18660</name>
</gene>
<dbReference type="GO" id="GO:0015833">
    <property type="term" value="P:peptide transport"/>
    <property type="evidence" value="ECO:0007669"/>
    <property type="project" value="UniProtKB-KW"/>
</dbReference>
<dbReference type="InterPro" id="IPR025966">
    <property type="entry name" value="OppC_N"/>
</dbReference>
<evidence type="ECO:0000256" key="3">
    <source>
        <dbReference type="ARBA" id="ARBA00022475"/>
    </source>
</evidence>
<sequence>MSLPVSMSVPAGPGRRAWRRLRRQKTAVFGMAVTTVFLLTAILAPALAPYGLLDIGRSFVPPSATHWLGTDSLGSDVLSNIIFGARTSLIVGVFAMVTSSVIGITLGSIAGYFGGWVDDALMRVTELFQILPQFFLAIVIVALFGSSIWNIVLVIGILAWPVTARLIRAEFLTLKRRDFVEAARSLGMSNRDIIIREILPNALPPIIVNGTLQISGAILLETSLAFLGLGDPNVMSWGTMLHNAQEFFNRAWWMAAFPGLALFLATLSLNLIGDALNDALNPKR</sequence>
<evidence type="ECO:0000256" key="9">
    <source>
        <dbReference type="RuleBase" id="RU363032"/>
    </source>
</evidence>
<dbReference type="AlphaFoldDB" id="A0A9W6JWB3"/>
<evidence type="ECO:0000313" key="12">
    <source>
        <dbReference type="Proteomes" id="UP001143330"/>
    </source>
</evidence>
<dbReference type="CDD" id="cd06261">
    <property type="entry name" value="TM_PBP2"/>
    <property type="match status" value="1"/>
</dbReference>
<dbReference type="SUPFAM" id="SSF161098">
    <property type="entry name" value="MetI-like"/>
    <property type="match status" value="1"/>
</dbReference>
<evidence type="ECO:0000256" key="2">
    <source>
        <dbReference type="ARBA" id="ARBA00022448"/>
    </source>
</evidence>
<feature type="domain" description="ABC transmembrane type-1" evidence="10">
    <location>
        <begin position="85"/>
        <end position="273"/>
    </location>
</feature>
<keyword evidence="6" id="KW-0653">Protein transport</keyword>
<evidence type="ECO:0000256" key="7">
    <source>
        <dbReference type="ARBA" id="ARBA00022989"/>
    </source>
</evidence>
<evidence type="ECO:0000256" key="8">
    <source>
        <dbReference type="ARBA" id="ARBA00023136"/>
    </source>
</evidence>
<keyword evidence="7 9" id="KW-1133">Transmembrane helix</keyword>
<dbReference type="GO" id="GO:0005886">
    <property type="term" value="C:plasma membrane"/>
    <property type="evidence" value="ECO:0007669"/>
    <property type="project" value="UniProtKB-SubCell"/>
</dbReference>
<dbReference type="InterPro" id="IPR000515">
    <property type="entry name" value="MetI-like"/>
</dbReference>
<dbReference type="PANTHER" id="PTHR43386:SF1">
    <property type="entry name" value="D,D-DIPEPTIDE TRANSPORT SYSTEM PERMEASE PROTEIN DDPC-RELATED"/>
    <property type="match status" value="1"/>
</dbReference>
<evidence type="ECO:0000256" key="1">
    <source>
        <dbReference type="ARBA" id="ARBA00004651"/>
    </source>
</evidence>
<comment type="similarity">
    <text evidence="9">Belongs to the binding-protein-dependent transport system permease family.</text>
</comment>
<keyword evidence="5" id="KW-0571">Peptide transport</keyword>
<reference evidence="11" key="2">
    <citation type="submission" date="2023-01" db="EMBL/GenBank/DDBJ databases">
        <authorList>
            <person name="Sun Q."/>
            <person name="Evtushenko L."/>
        </authorList>
    </citation>
    <scope>NUCLEOTIDE SEQUENCE</scope>
    <source>
        <strain evidence="11">VKM B-2789</strain>
    </source>
</reference>
<feature type="transmembrane region" description="Helical" evidence="9">
    <location>
        <begin position="206"/>
        <end position="230"/>
    </location>
</feature>
<dbReference type="PANTHER" id="PTHR43386">
    <property type="entry name" value="OLIGOPEPTIDE TRANSPORT SYSTEM PERMEASE PROTEIN APPC"/>
    <property type="match status" value="1"/>
</dbReference>
<keyword evidence="12" id="KW-1185">Reference proteome</keyword>
<comment type="subcellular location">
    <subcellularLocation>
        <location evidence="1 9">Cell membrane</location>
        <topology evidence="1 9">Multi-pass membrane protein</topology>
    </subcellularLocation>
</comment>
<comment type="caution">
    <text evidence="11">The sequence shown here is derived from an EMBL/GenBank/DDBJ whole genome shotgun (WGS) entry which is preliminary data.</text>
</comment>
<evidence type="ECO:0000259" key="10">
    <source>
        <dbReference type="PROSITE" id="PS50928"/>
    </source>
</evidence>
<keyword evidence="3" id="KW-1003">Cell membrane</keyword>
<dbReference type="InterPro" id="IPR050366">
    <property type="entry name" value="BP-dependent_transpt_permease"/>
</dbReference>
<keyword evidence="2 9" id="KW-0813">Transport</keyword>
<dbReference type="Pfam" id="PF00528">
    <property type="entry name" value="BPD_transp_1"/>
    <property type="match status" value="1"/>
</dbReference>
<name>A0A9W6JWB3_9HYPH</name>
<feature type="transmembrane region" description="Helical" evidence="9">
    <location>
        <begin position="26"/>
        <end position="48"/>
    </location>
</feature>
<dbReference type="GO" id="GO:0015031">
    <property type="term" value="P:protein transport"/>
    <property type="evidence" value="ECO:0007669"/>
    <property type="project" value="UniProtKB-KW"/>
</dbReference>
<evidence type="ECO:0000256" key="6">
    <source>
        <dbReference type="ARBA" id="ARBA00022927"/>
    </source>
</evidence>
<organism evidence="11 12">
    <name type="scientific">Ancylobacter defluvii</name>
    <dbReference type="NCBI Taxonomy" id="1282440"/>
    <lineage>
        <taxon>Bacteria</taxon>
        <taxon>Pseudomonadati</taxon>
        <taxon>Pseudomonadota</taxon>
        <taxon>Alphaproteobacteria</taxon>
        <taxon>Hyphomicrobiales</taxon>
        <taxon>Xanthobacteraceae</taxon>
        <taxon>Ancylobacter</taxon>
    </lineage>
</organism>
<keyword evidence="4 9" id="KW-0812">Transmembrane</keyword>
<dbReference type="EMBL" id="BSFM01000011">
    <property type="protein sequence ID" value="GLK83796.1"/>
    <property type="molecule type" value="Genomic_DNA"/>
</dbReference>
<dbReference type="GO" id="GO:0055085">
    <property type="term" value="P:transmembrane transport"/>
    <property type="evidence" value="ECO:0007669"/>
    <property type="project" value="InterPro"/>
</dbReference>
<reference evidence="11" key="1">
    <citation type="journal article" date="2014" name="Int. J. Syst. Evol. Microbiol.">
        <title>Complete genome sequence of Corynebacterium casei LMG S-19264T (=DSM 44701T), isolated from a smear-ripened cheese.</title>
        <authorList>
            <consortium name="US DOE Joint Genome Institute (JGI-PGF)"/>
            <person name="Walter F."/>
            <person name="Albersmeier A."/>
            <person name="Kalinowski J."/>
            <person name="Ruckert C."/>
        </authorList>
    </citation>
    <scope>NUCLEOTIDE SEQUENCE</scope>
    <source>
        <strain evidence="11">VKM B-2789</strain>
    </source>
</reference>
<feature type="transmembrane region" description="Helical" evidence="9">
    <location>
        <begin position="134"/>
        <end position="160"/>
    </location>
</feature>
<feature type="transmembrane region" description="Helical" evidence="9">
    <location>
        <begin position="89"/>
        <end position="113"/>
    </location>
</feature>
<proteinExistence type="inferred from homology"/>
<dbReference type="PROSITE" id="PS50928">
    <property type="entry name" value="ABC_TM1"/>
    <property type="match status" value="1"/>
</dbReference>
<accession>A0A9W6JWB3</accession>
<evidence type="ECO:0000256" key="4">
    <source>
        <dbReference type="ARBA" id="ARBA00022692"/>
    </source>
</evidence>